<reference evidence="2" key="1">
    <citation type="submission" date="2016-11" db="UniProtKB">
        <authorList>
            <consortium name="WormBaseParasite"/>
        </authorList>
    </citation>
    <scope>IDENTIFICATION</scope>
    <source>
        <strain evidence="2">KR3021</strain>
    </source>
</reference>
<proteinExistence type="predicted"/>
<sequence>MRQLPLFYRSAKTVNQKCFASAKLATIPAQIQVFDRNVKRIQRNWSVNQPEYKYVQYLRDEIGFRVADKVFDLTKFNERVLDLGCAGGFIAPHMIKENVGTITQCDMSEAMVKISNGAPEDECKTERIHADEELVPFEDNSFDLILSSLSGHWINDLPGWFKKCYGVLKEDSCMIGTMFYGDTLFELRCSLQLAESEVLGGIGAHISPFVQPHDVSSLMNKAGFDMVTLDCDEIEVGYPNMFALMYDLQLMGESNASMSRSASLRRDTLIAADAIYKTMFGKEDRYPATFQFISYIGWKPGPNMPKPAKRGSQNVSLKDLSDIVKEGPEKYIKK</sequence>
<dbReference type="Proteomes" id="UP000095286">
    <property type="component" value="Unplaced"/>
</dbReference>
<evidence type="ECO:0000313" key="2">
    <source>
        <dbReference type="WBParaSite" id="RSKR_0001183400.1"/>
    </source>
</evidence>
<accession>A0AC35UI81</accession>
<name>A0AC35UI81_9BILA</name>
<organism evidence="1 2">
    <name type="scientific">Rhabditophanes sp. KR3021</name>
    <dbReference type="NCBI Taxonomy" id="114890"/>
    <lineage>
        <taxon>Eukaryota</taxon>
        <taxon>Metazoa</taxon>
        <taxon>Ecdysozoa</taxon>
        <taxon>Nematoda</taxon>
        <taxon>Chromadorea</taxon>
        <taxon>Rhabditida</taxon>
        <taxon>Tylenchina</taxon>
        <taxon>Panagrolaimomorpha</taxon>
        <taxon>Strongyloidoidea</taxon>
        <taxon>Alloionematidae</taxon>
        <taxon>Rhabditophanes</taxon>
    </lineage>
</organism>
<evidence type="ECO:0000313" key="1">
    <source>
        <dbReference type="Proteomes" id="UP000095286"/>
    </source>
</evidence>
<dbReference type="WBParaSite" id="RSKR_0001183400.1">
    <property type="protein sequence ID" value="RSKR_0001183400.1"/>
    <property type="gene ID" value="RSKR_0001183400"/>
</dbReference>
<protein>
    <submittedName>
        <fullName evidence="2">Methyltransf_11 domain-containing protein</fullName>
    </submittedName>
</protein>